<dbReference type="STRING" id="1716141.STSP_23930"/>
<evidence type="ECO:0000256" key="1">
    <source>
        <dbReference type="SAM" id="MobiDB-lite"/>
    </source>
</evidence>
<dbReference type="EMBL" id="LOHS01000068">
    <property type="protein sequence ID" value="OAH14238.1"/>
    <property type="molecule type" value="Genomic_DNA"/>
</dbReference>
<organism evidence="2 3">
    <name type="scientific">Streptomyces jeddahensis</name>
    <dbReference type="NCBI Taxonomy" id="1716141"/>
    <lineage>
        <taxon>Bacteria</taxon>
        <taxon>Bacillati</taxon>
        <taxon>Actinomycetota</taxon>
        <taxon>Actinomycetes</taxon>
        <taxon>Kitasatosporales</taxon>
        <taxon>Streptomycetaceae</taxon>
        <taxon>Streptomyces</taxon>
    </lineage>
</organism>
<feature type="compositionally biased region" description="Basic and acidic residues" evidence="1">
    <location>
        <begin position="22"/>
        <end position="36"/>
    </location>
</feature>
<dbReference type="AlphaFoldDB" id="A0A177HVT9"/>
<dbReference type="Proteomes" id="UP000077381">
    <property type="component" value="Unassembled WGS sequence"/>
</dbReference>
<accession>A0A177HVT9</accession>
<evidence type="ECO:0000313" key="3">
    <source>
        <dbReference type="Proteomes" id="UP000077381"/>
    </source>
</evidence>
<evidence type="ECO:0000313" key="2">
    <source>
        <dbReference type="EMBL" id="OAH14238.1"/>
    </source>
</evidence>
<proteinExistence type="predicted"/>
<comment type="caution">
    <text evidence="2">The sequence shown here is derived from an EMBL/GenBank/DDBJ whole genome shotgun (WGS) entry which is preliminary data.</text>
</comment>
<gene>
    <name evidence="2" type="ORF">STSP_23930</name>
</gene>
<protein>
    <submittedName>
        <fullName evidence="2">Uncharacterized protein</fullName>
    </submittedName>
</protein>
<reference evidence="2 3" key="1">
    <citation type="submission" date="2015-12" db="EMBL/GenBank/DDBJ databases">
        <title>Genome sequence of Streptomyces sp. G25.</title>
        <authorList>
            <person name="Poehlein A."/>
            <person name="Roettig A."/>
            <person name="Hiessl S."/>
            <person name="Hauschild P."/>
            <person name="Schauer J."/>
            <person name="Madkour M.H."/>
            <person name="Al-Ansari A.M."/>
            <person name="Almakishah N.H."/>
            <person name="Steinbuechel A."/>
            <person name="Daniel R."/>
        </authorList>
    </citation>
    <scope>NUCLEOTIDE SEQUENCE [LARGE SCALE GENOMIC DNA]</scope>
    <source>
        <strain evidence="3">G25(2015)</strain>
    </source>
</reference>
<name>A0A177HVT9_9ACTN</name>
<keyword evidence="3" id="KW-1185">Reference proteome</keyword>
<feature type="region of interest" description="Disordered" evidence="1">
    <location>
        <begin position="1"/>
        <end position="36"/>
    </location>
</feature>
<sequence length="36" mass="4073">MPWQALLVPPVPPTQPAFSVAPDERDPDERDPDERC</sequence>